<name>A0A370GP95_9BACI</name>
<evidence type="ECO:0000259" key="9">
    <source>
        <dbReference type="Pfam" id="PF08281"/>
    </source>
</evidence>
<evidence type="ECO:0000256" key="5">
    <source>
        <dbReference type="ARBA" id="ARBA00023125"/>
    </source>
</evidence>
<evidence type="ECO:0000256" key="3">
    <source>
        <dbReference type="ARBA" id="ARBA00023015"/>
    </source>
</evidence>
<sequence>MNDQSVLSWSEKMRSVEKEYKRTIEPFRKDLWWYCFRLTGSPWDAEDLVQETLLKSLSMLTKVFQELNLKAYLFRIASNLWIDQCRRGKAAVAGGYDIEWKQDIDAKNSLEVIESLDYLVRRLTPKQYTSVLLVDVFQFSTKEAAEILGCTQGAVYANLNRARAVLSEGINELPSLELLNVQECNTYSATLERLLEGFEKKDPNLIASLLDDHVVTEIMHAGIEFGKDETLKNSLNDWTQVAAGQGAIRASIVKLWGRTVVVECEIKEDGDYLNNIHFIEMEEDRIVYWKFYCFSWELLNAAAVELGLKMNALNFQGIY</sequence>
<dbReference type="Pfam" id="PF08281">
    <property type="entry name" value="Sigma70_r4_2"/>
    <property type="match status" value="1"/>
</dbReference>
<evidence type="ECO:0000313" key="11">
    <source>
        <dbReference type="Proteomes" id="UP000255326"/>
    </source>
</evidence>
<keyword evidence="6 7" id="KW-0804">Transcription</keyword>
<dbReference type="GO" id="GO:0016987">
    <property type="term" value="F:sigma factor activity"/>
    <property type="evidence" value="ECO:0007669"/>
    <property type="project" value="UniProtKB-KW"/>
</dbReference>
<dbReference type="InterPro" id="IPR013325">
    <property type="entry name" value="RNA_pol_sigma_r2"/>
</dbReference>
<dbReference type="Proteomes" id="UP000255326">
    <property type="component" value="Unassembled WGS sequence"/>
</dbReference>
<dbReference type="AlphaFoldDB" id="A0A370GP95"/>
<dbReference type="SUPFAM" id="SSF88946">
    <property type="entry name" value="Sigma2 domain of RNA polymerase sigma factors"/>
    <property type="match status" value="1"/>
</dbReference>
<keyword evidence="11" id="KW-1185">Reference proteome</keyword>
<dbReference type="Pfam" id="PF04542">
    <property type="entry name" value="Sigma70_r2"/>
    <property type="match status" value="1"/>
</dbReference>
<dbReference type="PROSITE" id="PS01063">
    <property type="entry name" value="SIGMA70_ECF"/>
    <property type="match status" value="1"/>
</dbReference>
<dbReference type="InterPro" id="IPR014284">
    <property type="entry name" value="RNA_pol_sigma-70_dom"/>
</dbReference>
<organism evidence="10 11">
    <name type="scientific">Falsibacillus pallidus</name>
    <dbReference type="NCBI Taxonomy" id="493781"/>
    <lineage>
        <taxon>Bacteria</taxon>
        <taxon>Bacillati</taxon>
        <taxon>Bacillota</taxon>
        <taxon>Bacilli</taxon>
        <taxon>Bacillales</taxon>
        <taxon>Bacillaceae</taxon>
        <taxon>Falsibacillus</taxon>
    </lineage>
</organism>
<accession>A0A370GP95</accession>
<keyword evidence="3 7" id="KW-0805">Transcription regulation</keyword>
<keyword evidence="5 7" id="KW-0238">DNA-binding</keyword>
<dbReference type="InterPro" id="IPR039425">
    <property type="entry name" value="RNA_pol_sigma-70-like"/>
</dbReference>
<dbReference type="InterPro" id="IPR013249">
    <property type="entry name" value="RNA_pol_sigma70_r4_t2"/>
</dbReference>
<dbReference type="RefSeq" id="WP_114744357.1">
    <property type="nucleotide sequence ID" value="NZ_QQAY01000002.1"/>
</dbReference>
<protein>
    <recommendedName>
        <fullName evidence="7">RNA polymerase sigma factor</fullName>
    </recommendedName>
</protein>
<evidence type="ECO:0000259" key="8">
    <source>
        <dbReference type="Pfam" id="PF04542"/>
    </source>
</evidence>
<proteinExistence type="inferred from homology"/>
<dbReference type="Gene3D" id="3.10.450.50">
    <property type="match status" value="1"/>
</dbReference>
<dbReference type="InterPro" id="IPR007627">
    <property type="entry name" value="RNA_pol_sigma70_r2"/>
</dbReference>
<feature type="domain" description="RNA polymerase sigma factor 70 region 4 type 2" evidence="9">
    <location>
        <begin position="114"/>
        <end position="164"/>
    </location>
</feature>
<dbReference type="SUPFAM" id="SSF54427">
    <property type="entry name" value="NTF2-like"/>
    <property type="match status" value="1"/>
</dbReference>
<dbReference type="GO" id="GO:0006352">
    <property type="term" value="P:DNA-templated transcription initiation"/>
    <property type="evidence" value="ECO:0007669"/>
    <property type="project" value="InterPro"/>
</dbReference>
<dbReference type="GO" id="GO:0006950">
    <property type="term" value="P:response to stress"/>
    <property type="evidence" value="ECO:0007669"/>
    <property type="project" value="UniProtKB-ARBA"/>
</dbReference>
<dbReference type="NCBIfam" id="TIGR02937">
    <property type="entry name" value="sigma70-ECF"/>
    <property type="match status" value="1"/>
</dbReference>
<evidence type="ECO:0000256" key="6">
    <source>
        <dbReference type="ARBA" id="ARBA00023163"/>
    </source>
</evidence>
<comment type="subunit">
    <text evidence="2">Interacts transiently with the RNA polymerase catalytic core formed by RpoA, RpoB, RpoC and RpoZ (2 alpha, 1 beta, 1 beta' and 1 omega subunit) to form the RNA polymerase holoenzyme that can initiate transcription.</text>
</comment>
<dbReference type="InterPro" id="IPR013324">
    <property type="entry name" value="RNA_pol_sigma_r3/r4-like"/>
</dbReference>
<comment type="caution">
    <text evidence="10">The sequence shown here is derived from an EMBL/GenBank/DDBJ whole genome shotgun (WGS) entry which is preliminary data.</text>
</comment>
<comment type="similarity">
    <text evidence="1 7">Belongs to the sigma-70 factor family. ECF subfamily.</text>
</comment>
<gene>
    <name evidence="10" type="ORF">DFR59_102125</name>
</gene>
<dbReference type="InterPro" id="IPR000838">
    <property type="entry name" value="RNA_pol_sigma70_ECF_CS"/>
</dbReference>
<dbReference type="Gene3D" id="1.10.1740.10">
    <property type="match status" value="1"/>
</dbReference>
<dbReference type="Gene3D" id="1.10.10.10">
    <property type="entry name" value="Winged helix-like DNA-binding domain superfamily/Winged helix DNA-binding domain"/>
    <property type="match status" value="1"/>
</dbReference>
<keyword evidence="4 7" id="KW-0731">Sigma factor</keyword>
<dbReference type="EMBL" id="QQAY01000002">
    <property type="protein sequence ID" value="RDI45497.1"/>
    <property type="molecule type" value="Genomic_DNA"/>
</dbReference>
<evidence type="ECO:0000256" key="4">
    <source>
        <dbReference type="ARBA" id="ARBA00023082"/>
    </source>
</evidence>
<evidence type="ECO:0000256" key="2">
    <source>
        <dbReference type="ARBA" id="ARBA00011344"/>
    </source>
</evidence>
<dbReference type="SUPFAM" id="SSF88659">
    <property type="entry name" value="Sigma3 and sigma4 domains of RNA polymerase sigma factors"/>
    <property type="match status" value="1"/>
</dbReference>
<dbReference type="OrthoDB" id="2381154at2"/>
<dbReference type="InterPro" id="IPR036388">
    <property type="entry name" value="WH-like_DNA-bd_sf"/>
</dbReference>
<feature type="domain" description="RNA polymerase sigma-70 region 2" evidence="8">
    <location>
        <begin position="24"/>
        <end position="89"/>
    </location>
</feature>
<evidence type="ECO:0000256" key="1">
    <source>
        <dbReference type="ARBA" id="ARBA00010641"/>
    </source>
</evidence>
<dbReference type="InterPro" id="IPR032710">
    <property type="entry name" value="NTF2-like_dom_sf"/>
</dbReference>
<dbReference type="PANTHER" id="PTHR43133:SF8">
    <property type="entry name" value="RNA POLYMERASE SIGMA FACTOR HI_1459-RELATED"/>
    <property type="match status" value="1"/>
</dbReference>
<evidence type="ECO:0000256" key="7">
    <source>
        <dbReference type="RuleBase" id="RU000716"/>
    </source>
</evidence>
<dbReference type="GO" id="GO:0003677">
    <property type="term" value="F:DNA binding"/>
    <property type="evidence" value="ECO:0007669"/>
    <property type="project" value="UniProtKB-KW"/>
</dbReference>
<evidence type="ECO:0000313" key="10">
    <source>
        <dbReference type="EMBL" id="RDI45497.1"/>
    </source>
</evidence>
<dbReference type="PANTHER" id="PTHR43133">
    <property type="entry name" value="RNA POLYMERASE ECF-TYPE SIGMA FACTO"/>
    <property type="match status" value="1"/>
</dbReference>
<reference evidence="10 11" key="1">
    <citation type="submission" date="2018-07" db="EMBL/GenBank/DDBJ databases">
        <title>Genomic Encyclopedia of Type Strains, Phase IV (KMG-IV): sequencing the most valuable type-strain genomes for metagenomic binning, comparative biology and taxonomic classification.</title>
        <authorList>
            <person name="Goeker M."/>
        </authorList>
    </citation>
    <scope>NUCLEOTIDE SEQUENCE [LARGE SCALE GENOMIC DNA]</scope>
    <source>
        <strain evidence="10 11">DSM 25281</strain>
    </source>
</reference>